<dbReference type="GO" id="GO:0050348">
    <property type="term" value="F:trehalose O-mycolyltransferase activity"/>
    <property type="evidence" value="ECO:0007669"/>
    <property type="project" value="UniProtKB-EC"/>
</dbReference>
<keyword evidence="2" id="KW-0012">Acyltransferase</keyword>
<keyword evidence="1" id="KW-0812">Transmembrane</keyword>
<accession>A0A3G6J3E5</accession>
<dbReference type="PANTHER" id="PTHR48098">
    <property type="entry name" value="ENTEROCHELIN ESTERASE-RELATED"/>
    <property type="match status" value="1"/>
</dbReference>
<organism evidence="2 3">
    <name type="scientific">Corynebacterium choanae</name>
    <dbReference type="NCBI Taxonomy" id="1862358"/>
    <lineage>
        <taxon>Bacteria</taxon>
        <taxon>Bacillati</taxon>
        <taxon>Actinomycetota</taxon>
        <taxon>Actinomycetes</taxon>
        <taxon>Mycobacteriales</taxon>
        <taxon>Corynebacteriaceae</taxon>
        <taxon>Corynebacterium</taxon>
    </lineage>
</organism>
<dbReference type="AlphaFoldDB" id="A0A3G6J3E5"/>
<dbReference type="Pfam" id="PF00756">
    <property type="entry name" value="Esterase"/>
    <property type="match status" value="1"/>
</dbReference>
<proteinExistence type="predicted"/>
<reference evidence="2 3" key="1">
    <citation type="submission" date="2018-11" db="EMBL/GenBank/DDBJ databases">
        <authorList>
            <person name="Kleinhagauer T."/>
            <person name="Glaeser S.P."/>
            <person name="Spergser J."/>
            <person name="Ruckert C."/>
            <person name="Kaempfer P."/>
            <person name="Busse H.-J."/>
        </authorList>
    </citation>
    <scope>NUCLEOTIDE SEQUENCE [LARGE SCALE GENOMIC DNA]</scope>
    <source>
        <strain evidence="2 3">200CH</strain>
    </source>
</reference>
<dbReference type="RefSeq" id="WP_164472321.1">
    <property type="nucleotide sequence ID" value="NZ_CP033896.1"/>
</dbReference>
<dbReference type="InterPro" id="IPR000801">
    <property type="entry name" value="Esterase-like"/>
</dbReference>
<dbReference type="InterPro" id="IPR029058">
    <property type="entry name" value="AB_hydrolase_fold"/>
</dbReference>
<sequence precursor="true">MNIHHISHTRHTGVGSLVGLSARPVRWILAALLSVAVVAGLVTPAQAAGNRDWLRPGCDWDVHGHWIQKCWVWSNAHQRNMPVLVLPAKYGGDGGLWLLDGLEAPKDDNYWARTPAMDTFIDDNVTLVMPGGGGGQFYADWAMPGQAISSGVSTEGSGQILPVEVHLWETFLTGELPHWLHQHFGVNPHRNSIVGISMGALPALTLAARHKDQFVQTTALSGFIDPRVFSSLLYVVMVQLTASLFGGGQVWELYGSSGFSSNMEKMDPVASIPALHGLDVMIYAGDGTLPPGDHYPGPTAVVQSIVGERLIRIATDSFVDKARRQGVPLEYYPSRGLHTWEPWVRFLAEHKHRYLEKVG</sequence>
<dbReference type="Proteomes" id="UP000269019">
    <property type="component" value="Chromosome"/>
</dbReference>
<dbReference type="InterPro" id="IPR050583">
    <property type="entry name" value="Mycobacterial_A85_antigen"/>
</dbReference>
<dbReference type="SUPFAM" id="SSF53474">
    <property type="entry name" value="alpha/beta-Hydrolases"/>
    <property type="match status" value="1"/>
</dbReference>
<dbReference type="Gene3D" id="3.40.50.1820">
    <property type="entry name" value="alpha/beta hydrolase"/>
    <property type="match status" value="1"/>
</dbReference>
<dbReference type="PANTHER" id="PTHR48098:SF1">
    <property type="entry name" value="DIACYLGLYCEROL ACYLTRANSFERASE_MYCOLYLTRANSFERASE AG85A"/>
    <property type="match status" value="1"/>
</dbReference>
<evidence type="ECO:0000256" key="1">
    <source>
        <dbReference type="SAM" id="Phobius"/>
    </source>
</evidence>
<keyword evidence="3" id="KW-1185">Reference proteome</keyword>
<dbReference type="EMBL" id="CP033896">
    <property type="protein sequence ID" value="AZA12449.1"/>
    <property type="molecule type" value="Genomic_DNA"/>
</dbReference>
<protein>
    <submittedName>
        <fullName evidence="2">Diacylglycerol acyltransferase/mycolyltransferase Ag85C</fullName>
        <ecNumber evidence="2">2.3.1.122</ecNumber>
    </submittedName>
</protein>
<evidence type="ECO:0000313" key="2">
    <source>
        <dbReference type="EMBL" id="AZA12449.1"/>
    </source>
</evidence>
<name>A0A3G6J3E5_9CORY</name>
<gene>
    <name evidence="2" type="primary">fbpC1</name>
    <name evidence="2" type="ORF">CCHOA_00080</name>
</gene>
<keyword evidence="2" id="KW-0808">Transferase</keyword>
<keyword evidence="1" id="KW-0472">Membrane</keyword>
<keyword evidence="1" id="KW-1133">Transmembrane helix</keyword>
<dbReference type="EC" id="2.3.1.122" evidence="2"/>
<dbReference type="KEGG" id="ccho:CCHOA_00080"/>
<evidence type="ECO:0000313" key="3">
    <source>
        <dbReference type="Proteomes" id="UP000269019"/>
    </source>
</evidence>
<feature type="transmembrane region" description="Helical" evidence="1">
    <location>
        <begin position="27"/>
        <end position="45"/>
    </location>
</feature>